<organism evidence="2 3">
    <name type="scientific">Phycicoccus duodecadis</name>
    <dbReference type="NCBI Taxonomy" id="173053"/>
    <lineage>
        <taxon>Bacteria</taxon>
        <taxon>Bacillati</taxon>
        <taxon>Actinomycetota</taxon>
        <taxon>Actinomycetes</taxon>
        <taxon>Micrococcales</taxon>
        <taxon>Intrasporangiaceae</taxon>
        <taxon>Phycicoccus</taxon>
    </lineage>
</organism>
<dbReference type="InterPro" id="IPR052912">
    <property type="entry name" value="UPF0111_domain"/>
</dbReference>
<dbReference type="AlphaFoldDB" id="A0A2N3YIK3"/>
<comment type="caution">
    <text evidence="2">The sequence shown here is derived from an EMBL/GenBank/DDBJ whole genome shotgun (WGS) entry which is preliminary data.</text>
</comment>
<evidence type="ECO:0000313" key="3">
    <source>
        <dbReference type="Proteomes" id="UP000233781"/>
    </source>
</evidence>
<dbReference type="PANTHER" id="PTHR37298:SF1">
    <property type="entry name" value="UPF0111 PROTEIN YKAA"/>
    <property type="match status" value="1"/>
</dbReference>
<keyword evidence="3" id="KW-1185">Reference proteome</keyword>
<dbReference type="OrthoDB" id="9797568at2"/>
<evidence type="ECO:0008006" key="4">
    <source>
        <dbReference type="Google" id="ProtNLM"/>
    </source>
</evidence>
<proteinExistence type="inferred from homology"/>
<evidence type="ECO:0000256" key="1">
    <source>
        <dbReference type="ARBA" id="ARBA00008591"/>
    </source>
</evidence>
<dbReference type="Gene3D" id="1.20.58.220">
    <property type="entry name" value="Phosphate transport system protein phou homolog 2, domain 2"/>
    <property type="match status" value="1"/>
</dbReference>
<dbReference type="InterPro" id="IPR018445">
    <property type="entry name" value="Put_Phosphate_transp_reg"/>
</dbReference>
<dbReference type="RefSeq" id="WP_101395201.1">
    <property type="nucleotide sequence ID" value="NZ_PJNE01000001.1"/>
</dbReference>
<gene>
    <name evidence="2" type="ORF">ATL31_1485</name>
</gene>
<accession>A0A2N3YIK3</accession>
<sequence length="207" mass="23411">MGFRLTPQDPTFYALFATSAQQLVEGARELTLLLGADADEREDILRRMHDIEAASDEATHEIIRRVAGSFVTPFDRADMHTLAIALEQCVDLMEAAVDLIVLYQVDEVLPRVAKQVEIISRMAELTVDAMPRMRSLKELGDYWVEVNRLENRANKQYRRMLADLFNVKKADPLTVMKHKDIIDALEATANGFEHVALTLEAIAVRES</sequence>
<dbReference type="EMBL" id="PJNE01000001">
    <property type="protein sequence ID" value="PKW26669.1"/>
    <property type="molecule type" value="Genomic_DNA"/>
</dbReference>
<name>A0A2N3YIK3_9MICO</name>
<evidence type="ECO:0000313" key="2">
    <source>
        <dbReference type="EMBL" id="PKW26669.1"/>
    </source>
</evidence>
<reference evidence="2 3" key="1">
    <citation type="submission" date="2017-12" db="EMBL/GenBank/DDBJ databases">
        <title>Sequencing the genomes of 1000 Actinobacteria strains.</title>
        <authorList>
            <person name="Klenk H.-P."/>
        </authorList>
    </citation>
    <scope>NUCLEOTIDE SEQUENCE [LARGE SCALE GENOMIC DNA]</scope>
    <source>
        <strain evidence="2 3">DSM 12806</strain>
    </source>
</reference>
<dbReference type="InterPro" id="IPR038078">
    <property type="entry name" value="PhoU-like_sf"/>
</dbReference>
<dbReference type="Pfam" id="PF01865">
    <property type="entry name" value="PhoU_div"/>
    <property type="match status" value="1"/>
</dbReference>
<protein>
    <recommendedName>
        <fullName evidence="4">Phosphate transport regulator</fullName>
    </recommendedName>
</protein>
<comment type="similarity">
    <text evidence="1">Belongs to the UPF0111 family.</text>
</comment>
<dbReference type="PANTHER" id="PTHR37298">
    <property type="entry name" value="UPF0111 PROTEIN YKAA"/>
    <property type="match status" value="1"/>
</dbReference>
<dbReference type="Proteomes" id="UP000233781">
    <property type="component" value="Unassembled WGS sequence"/>
</dbReference>